<dbReference type="EMBL" id="QWLL01000030">
    <property type="protein sequence ID" value="RII77319.1"/>
    <property type="molecule type" value="Genomic_DNA"/>
</dbReference>
<comment type="caution">
    <text evidence="1">The sequence shown here is derived from an EMBL/GenBank/DDBJ whole genome shotgun (WGS) entry which is preliminary data.</text>
</comment>
<protein>
    <submittedName>
        <fullName evidence="1">Uncharacterized protein</fullName>
    </submittedName>
</protein>
<reference evidence="1 2" key="1">
    <citation type="submission" date="2018-08" db="EMBL/GenBank/DDBJ databases">
        <title>Draft genome sequence of the cyanotroph, Pseudomonas monteilii BCN3.</title>
        <authorList>
            <person name="Jones L.B."/>
            <person name="Kunz D.A."/>
        </authorList>
    </citation>
    <scope>NUCLEOTIDE SEQUENCE [LARGE SCALE GENOMIC DNA]</scope>
    <source>
        <strain evidence="1 2">BCN3</strain>
    </source>
</reference>
<organism evidence="1 2">
    <name type="scientific">Pseudomonas monteilii</name>
    <dbReference type="NCBI Taxonomy" id="76759"/>
    <lineage>
        <taxon>Bacteria</taxon>
        <taxon>Pseudomonadati</taxon>
        <taxon>Pseudomonadota</taxon>
        <taxon>Gammaproteobacteria</taxon>
        <taxon>Pseudomonadales</taxon>
        <taxon>Pseudomonadaceae</taxon>
        <taxon>Pseudomonas</taxon>
    </lineage>
</organism>
<evidence type="ECO:0000313" key="2">
    <source>
        <dbReference type="Proteomes" id="UP000265875"/>
    </source>
</evidence>
<accession>A0A399M7T6</accession>
<sequence length="193" mass="21133">MENILTSHGKCILNLAARPALTGMNLLETFYYELGLGAEGIYHGAPIPSYVKELVSIQSISVIAIGDLDDFALTGSMKKTAVSHLSKMATGLPGISFLMSQSPLRGKAECVVHQREITGSQNRSESVLQSFKSKQQYMDYFEGFVQTIGLRAVTTSVLSDLYARTEGNLASTILNLCHPLLRAQWFVEPSKDE</sequence>
<evidence type="ECO:0000313" key="1">
    <source>
        <dbReference type="EMBL" id="RII77319.1"/>
    </source>
</evidence>
<name>A0A399M7T6_9PSED</name>
<gene>
    <name evidence="1" type="ORF">D0894_11940</name>
</gene>
<dbReference type="AlphaFoldDB" id="A0A399M7T6"/>
<proteinExistence type="predicted"/>
<dbReference type="Proteomes" id="UP000265875">
    <property type="component" value="Unassembled WGS sequence"/>
</dbReference>